<gene>
    <name evidence="3" type="ORF">Cspa_c08370</name>
</gene>
<feature type="region of interest" description="Disordered" evidence="1">
    <location>
        <begin position="294"/>
        <end position="388"/>
    </location>
</feature>
<keyword evidence="4" id="KW-1185">Reference proteome</keyword>
<dbReference type="PATRIC" id="fig|931276.5.peg.793"/>
<dbReference type="Proteomes" id="UP000011728">
    <property type="component" value="Chromosome"/>
</dbReference>
<feature type="domain" description="FMN-binding" evidence="2">
    <location>
        <begin position="385"/>
        <end position="459"/>
    </location>
</feature>
<dbReference type="STRING" id="36745.CLSAP_08760"/>
<feature type="domain" description="FMN-binding" evidence="2">
    <location>
        <begin position="83"/>
        <end position="157"/>
    </location>
</feature>
<feature type="region of interest" description="Disordered" evidence="1">
    <location>
        <begin position="176"/>
        <end position="203"/>
    </location>
</feature>
<accession>M1M9I7</accession>
<dbReference type="OrthoDB" id="9806398at2"/>
<feature type="compositionally biased region" description="Polar residues" evidence="1">
    <location>
        <begin position="332"/>
        <end position="342"/>
    </location>
</feature>
<protein>
    <recommendedName>
        <fullName evidence="2">FMN-binding domain-containing protein</fullName>
    </recommendedName>
</protein>
<proteinExistence type="predicted"/>
<evidence type="ECO:0000259" key="2">
    <source>
        <dbReference type="SMART" id="SM00900"/>
    </source>
</evidence>
<dbReference type="Pfam" id="PF04205">
    <property type="entry name" value="FMN_bind"/>
    <property type="match status" value="3"/>
</dbReference>
<sequence length="460" mass="46232">MCPRRNANINILGQDVNQSLAGSLAMATMLGAYGITNFGVDALTKAGIISNESAILSDASLGSASDNSSQKYKDGTYTGTGQGFGGATKVSVTIVDGKITNIETISNQDTPDYYSRAFGTISNGIISNQTPQVNAVSGATYSSKGIIEAVKDALGQATVSGSDSAISSNDNIIATGENAAPSGAESAAPASTNNTKTTATDNTSKTYKDGTYTGTGQGFGGVTKVSVTIANGKITNVKTLSNEDTPEFYQKASNSIMGNVISTQSANVDTVSGATFSSNGIINAVKNALSQAGGAVSSSNSSTAKASQGSTSSSSSSNNTANSEPMTPPPVANQNASAQPPVQKSTSSNSTSSQGSTSANGNTNTSKNNSTSQYKDGTYTGTGSGFGGTTKISVTIAGGKITGVKTVSNEDTSKYYNRAIGTITNSVISKQSGSVDTVSGATYSSRGIIEAVQNALSQAK</sequence>
<organism evidence="3 4">
    <name type="scientific">Clostridium saccharoperbutylacetonicum N1-4(HMT)</name>
    <dbReference type="NCBI Taxonomy" id="931276"/>
    <lineage>
        <taxon>Bacteria</taxon>
        <taxon>Bacillati</taxon>
        <taxon>Bacillota</taxon>
        <taxon>Clostridia</taxon>
        <taxon>Eubacteriales</taxon>
        <taxon>Clostridiaceae</taxon>
        <taxon>Clostridium</taxon>
    </lineage>
</organism>
<feature type="domain" description="FMN-binding" evidence="2">
    <location>
        <begin position="218"/>
        <end position="292"/>
    </location>
</feature>
<evidence type="ECO:0000313" key="3">
    <source>
        <dbReference type="EMBL" id="AGF54614.1"/>
    </source>
</evidence>
<dbReference type="RefSeq" id="WP_015390940.1">
    <property type="nucleotide sequence ID" value="NC_020291.1"/>
</dbReference>
<dbReference type="GO" id="GO:0016020">
    <property type="term" value="C:membrane"/>
    <property type="evidence" value="ECO:0007669"/>
    <property type="project" value="InterPro"/>
</dbReference>
<feature type="compositionally biased region" description="Low complexity" evidence="1">
    <location>
        <begin position="343"/>
        <end position="379"/>
    </location>
</feature>
<dbReference type="KEGG" id="csr:Cspa_c08370"/>
<dbReference type="HOGENOM" id="CLU_579652_0_0_9"/>
<dbReference type="SMART" id="SM00900">
    <property type="entry name" value="FMN_bind"/>
    <property type="match status" value="3"/>
</dbReference>
<evidence type="ECO:0000313" key="4">
    <source>
        <dbReference type="Proteomes" id="UP000011728"/>
    </source>
</evidence>
<dbReference type="GO" id="GO:0010181">
    <property type="term" value="F:FMN binding"/>
    <property type="evidence" value="ECO:0007669"/>
    <property type="project" value="InterPro"/>
</dbReference>
<dbReference type="InterPro" id="IPR007329">
    <property type="entry name" value="FMN-bd"/>
</dbReference>
<dbReference type="Gene3D" id="3.90.1010.20">
    <property type="match status" value="3"/>
</dbReference>
<evidence type="ECO:0000256" key="1">
    <source>
        <dbReference type="SAM" id="MobiDB-lite"/>
    </source>
</evidence>
<dbReference type="EMBL" id="CP004121">
    <property type="protein sequence ID" value="AGF54614.1"/>
    <property type="molecule type" value="Genomic_DNA"/>
</dbReference>
<dbReference type="eggNOG" id="COG3976">
    <property type="taxonomic scope" value="Bacteria"/>
</dbReference>
<reference evidence="3 4" key="1">
    <citation type="submission" date="2013-02" db="EMBL/GenBank/DDBJ databases">
        <title>Genome sequence of Clostridium saccharoperbutylacetonicum N1-4(HMT).</title>
        <authorList>
            <person name="Poehlein A."/>
            <person name="Daniel R."/>
        </authorList>
    </citation>
    <scope>NUCLEOTIDE SEQUENCE [LARGE SCALE GENOMIC DNA]</scope>
    <source>
        <strain evidence="4">N1-4(HMT)</strain>
    </source>
</reference>
<feature type="compositionally biased region" description="Low complexity" evidence="1">
    <location>
        <begin position="294"/>
        <end position="323"/>
    </location>
</feature>
<name>M1M9I7_9CLOT</name>
<dbReference type="AlphaFoldDB" id="M1M9I7"/>